<evidence type="ECO:0000256" key="1">
    <source>
        <dbReference type="ARBA" id="ARBA00022676"/>
    </source>
</evidence>
<protein>
    <submittedName>
        <fullName evidence="5">Glycosyltransferase involved in cell wall biosynthesis</fullName>
    </submittedName>
</protein>
<dbReference type="GO" id="GO:0009103">
    <property type="term" value="P:lipopolysaccharide biosynthetic process"/>
    <property type="evidence" value="ECO:0007669"/>
    <property type="project" value="TreeGrafter"/>
</dbReference>
<feature type="domain" description="Glycosyl transferase family 1" evidence="3">
    <location>
        <begin position="199"/>
        <end position="348"/>
    </location>
</feature>
<feature type="domain" description="Glycosyltransferase subfamily 4-like N-terminal" evidence="4">
    <location>
        <begin position="35"/>
        <end position="185"/>
    </location>
</feature>
<evidence type="ECO:0000313" key="6">
    <source>
        <dbReference type="Proteomes" id="UP000567246"/>
    </source>
</evidence>
<reference evidence="5 6" key="1">
    <citation type="submission" date="2020-08" db="EMBL/GenBank/DDBJ databases">
        <title>Sequencing the genomes of 1000 actinobacteria strains.</title>
        <authorList>
            <person name="Klenk H.-P."/>
        </authorList>
    </citation>
    <scope>NUCLEOTIDE SEQUENCE [LARGE SCALE GENOMIC DNA]</scope>
    <source>
        <strain evidence="5 6">DSM 17945</strain>
    </source>
</reference>
<evidence type="ECO:0000256" key="2">
    <source>
        <dbReference type="ARBA" id="ARBA00022679"/>
    </source>
</evidence>
<dbReference type="PANTHER" id="PTHR46401:SF2">
    <property type="entry name" value="GLYCOSYLTRANSFERASE WBBK-RELATED"/>
    <property type="match status" value="1"/>
</dbReference>
<dbReference type="PANTHER" id="PTHR46401">
    <property type="entry name" value="GLYCOSYLTRANSFERASE WBBK-RELATED"/>
    <property type="match status" value="1"/>
</dbReference>
<proteinExistence type="predicted"/>
<evidence type="ECO:0000259" key="3">
    <source>
        <dbReference type="Pfam" id="PF00534"/>
    </source>
</evidence>
<accession>A0A7W9N0Y9</accession>
<dbReference type="Pfam" id="PF13579">
    <property type="entry name" value="Glyco_trans_4_4"/>
    <property type="match status" value="1"/>
</dbReference>
<keyword evidence="6" id="KW-1185">Reference proteome</keyword>
<comment type="caution">
    <text evidence="5">The sequence shown here is derived from an EMBL/GenBank/DDBJ whole genome shotgun (WGS) entry which is preliminary data.</text>
</comment>
<keyword evidence="1" id="KW-0328">Glycosyltransferase</keyword>
<evidence type="ECO:0000313" key="5">
    <source>
        <dbReference type="EMBL" id="MBB5848626.1"/>
    </source>
</evidence>
<gene>
    <name evidence="5" type="ORF">HDA33_001190</name>
</gene>
<dbReference type="InterPro" id="IPR001296">
    <property type="entry name" value="Glyco_trans_1"/>
</dbReference>
<dbReference type="Proteomes" id="UP000567246">
    <property type="component" value="Unassembled WGS sequence"/>
</dbReference>
<dbReference type="Pfam" id="PF00534">
    <property type="entry name" value="Glycos_transf_1"/>
    <property type="match status" value="1"/>
</dbReference>
<name>A0A7W9N0Y9_9MICC</name>
<dbReference type="RefSeq" id="WP_184171841.1">
    <property type="nucleotide sequence ID" value="NZ_BAABAG010000007.1"/>
</dbReference>
<sequence>MSPSRPLRLLMDARYTRTDFHDGISRYGASLTEAVAHRAAAERGEGVDVEVAILISDERQLALLPKGVPWHRVSGPTSSREPFVARQVARLRPDVVFSPMQTMGSWGRRHALILTLHDLIYYEHRTPPQNLPEPIRWLWRAYHLTMTPQRLLLDRADAVATVSRTTADLIAAHRLTRRPVDVIANAAQPVPRPRDPEEAPERTLLYMGSFMDYKDVESLVDAAPLLPGYALHLLSRIDPARRAQLQERLEARRAAVGEDGAEVVFHDGTDEAEYVRLLRRATAAVTLSRAEGFGLPVAEAMAHGTPVVCSDLPIFREIAGAGTPSFRGVPLEGDRAAALAARVRELEDPAVFAAASRAGVAQAARFSWDESARRLLELTRELGQARRAEAPRAARGRRGRSSR</sequence>
<dbReference type="SUPFAM" id="SSF53756">
    <property type="entry name" value="UDP-Glycosyltransferase/glycogen phosphorylase"/>
    <property type="match status" value="1"/>
</dbReference>
<dbReference type="InterPro" id="IPR028098">
    <property type="entry name" value="Glyco_trans_4-like_N"/>
</dbReference>
<evidence type="ECO:0000259" key="4">
    <source>
        <dbReference type="Pfam" id="PF13579"/>
    </source>
</evidence>
<dbReference type="GO" id="GO:0016757">
    <property type="term" value="F:glycosyltransferase activity"/>
    <property type="evidence" value="ECO:0007669"/>
    <property type="project" value="UniProtKB-KW"/>
</dbReference>
<keyword evidence="2 5" id="KW-0808">Transferase</keyword>
<organism evidence="5 6">
    <name type="scientific">Micrococcus endophyticus</name>
    <dbReference type="NCBI Taxonomy" id="455343"/>
    <lineage>
        <taxon>Bacteria</taxon>
        <taxon>Bacillati</taxon>
        <taxon>Actinomycetota</taxon>
        <taxon>Actinomycetes</taxon>
        <taxon>Micrococcales</taxon>
        <taxon>Micrococcaceae</taxon>
        <taxon>Micrococcus</taxon>
    </lineage>
</organism>
<dbReference type="EMBL" id="JACHMW010000001">
    <property type="protein sequence ID" value="MBB5848626.1"/>
    <property type="molecule type" value="Genomic_DNA"/>
</dbReference>
<dbReference type="CDD" id="cd03809">
    <property type="entry name" value="GT4_MtfB-like"/>
    <property type="match status" value="1"/>
</dbReference>
<dbReference type="Gene3D" id="3.40.50.2000">
    <property type="entry name" value="Glycogen Phosphorylase B"/>
    <property type="match status" value="2"/>
</dbReference>
<dbReference type="AlphaFoldDB" id="A0A7W9N0Y9"/>